<accession>A0A179H941</accession>
<organism evidence="2 3">
    <name type="scientific">Purpureocillium lilacinum</name>
    <name type="common">Paecilomyces lilacinus</name>
    <dbReference type="NCBI Taxonomy" id="33203"/>
    <lineage>
        <taxon>Eukaryota</taxon>
        <taxon>Fungi</taxon>
        <taxon>Dikarya</taxon>
        <taxon>Ascomycota</taxon>
        <taxon>Pezizomycotina</taxon>
        <taxon>Sordariomycetes</taxon>
        <taxon>Hypocreomycetidae</taxon>
        <taxon>Hypocreales</taxon>
        <taxon>Ophiocordycipitaceae</taxon>
        <taxon>Purpureocillium</taxon>
    </lineage>
</organism>
<reference evidence="2 3" key="1">
    <citation type="submission" date="2016-01" db="EMBL/GenBank/DDBJ databases">
        <title>Biosynthesis of antibiotic leucinostatins and their inhibition on Phytophthora in bio-control Purpureocillium lilacinum.</title>
        <authorList>
            <person name="Wang G."/>
            <person name="Liu Z."/>
            <person name="Lin R."/>
            <person name="Li E."/>
            <person name="Mao Z."/>
            <person name="Ling J."/>
            <person name="Yin W."/>
            <person name="Xie B."/>
        </authorList>
    </citation>
    <scope>NUCLEOTIDE SEQUENCE [LARGE SCALE GENOMIC DNA]</scope>
    <source>
        <strain evidence="2">PLBJ-1</strain>
    </source>
</reference>
<sequence>MWSTARVRASGPKQCCVDGELGGVRCIGRADEGHSCSKWIPPCCVYISPAMDSAMDSLNSLARRDGRAVWVRGRLGVRAGEQEVQDTGRVPGSEGKGEPVGGWGSVGRTFHNVGISRS</sequence>
<dbReference type="Proteomes" id="UP000078240">
    <property type="component" value="Unassembled WGS sequence"/>
</dbReference>
<feature type="region of interest" description="Disordered" evidence="1">
    <location>
        <begin position="81"/>
        <end position="107"/>
    </location>
</feature>
<protein>
    <submittedName>
        <fullName evidence="2">Uncharacterized protein</fullName>
    </submittedName>
</protein>
<dbReference type="AlphaFoldDB" id="A0A179H941"/>
<evidence type="ECO:0000313" key="3">
    <source>
        <dbReference type="Proteomes" id="UP000078240"/>
    </source>
</evidence>
<evidence type="ECO:0000313" key="2">
    <source>
        <dbReference type="EMBL" id="OAQ86442.1"/>
    </source>
</evidence>
<dbReference type="EMBL" id="LSBH01000001">
    <property type="protein sequence ID" value="OAQ86442.1"/>
    <property type="molecule type" value="Genomic_DNA"/>
</dbReference>
<proteinExistence type="predicted"/>
<evidence type="ECO:0000256" key="1">
    <source>
        <dbReference type="SAM" id="MobiDB-lite"/>
    </source>
</evidence>
<gene>
    <name evidence="2" type="ORF">VFPBJ_00482</name>
</gene>
<name>A0A179H941_PURLI</name>
<comment type="caution">
    <text evidence="2">The sequence shown here is derived from an EMBL/GenBank/DDBJ whole genome shotgun (WGS) entry which is preliminary data.</text>
</comment>